<name>A0ACB8SAJ9_9AGAM</name>
<proteinExistence type="predicted"/>
<gene>
    <name evidence="1" type="ORF">FA95DRAFT_1167862</name>
</gene>
<reference evidence="1" key="2">
    <citation type="journal article" date="2022" name="New Phytol.">
        <title>Evolutionary transition to the ectomycorrhizal habit in the genomes of a hyperdiverse lineage of mushroom-forming fungi.</title>
        <authorList>
            <person name="Looney B."/>
            <person name="Miyauchi S."/>
            <person name="Morin E."/>
            <person name="Drula E."/>
            <person name="Courty P.E."/>
            <person name="Kohler A."/>
            <person name="Kuo A."/>
            <person name="LaButti K."/>
            <person name="Pangilinan J."/>
            <person name="Lipzen A."/>
            <person name="Riley R."/>
            <person name="Andreopoulos W."/>
            <person name="He G."/>
            <person name="Johnson J."/>
            <person name="Nolan M."/>
            <person name="Tritt A."/>
            <person name="Barry K.W."/>
            <person name="Grigoriev I.V."/>
            <person name="Nagy L.G."/>
            <person name="Hibbett D."/>
            <person name="Henrissat B."/>
            <person name="Matheny P.B."/>
            <person name="Labbe J."/>
            <person name="Martin F.M."/>
        </authorList>
    </citation>
    <scope>NUCLEOTIDE SEQUENCE</scope>
    <source>
        <strain evidence="1">FP105234-sp</strain>
    </source>
</reference>
<organism evidence="1 2">
    <name type="scientific">Auriscalpium vulgare</name>
    <dbReference type="NCBI Taxonomy" id="40419"/>
    <lineage>
        <taxon>Eukaryota</taxon>
        <taxon>Fungi</taxon>
        <taxon>Dikarya</taxon>
        <taxon>Basidiomycota</taxon>
        <taxon>Agaricomycotina</taxon>
        <taxon>Agaricomycetes</taxon>
        <taxon>Russulales</taxon>
        <taxon>Auriscalpiaceae</taxon>
        <taxon>Auriscalpium</taxon>
    </lineage>
</organism>
<keyword evidence="2" id="KW-1185">Reference proteome</keyword>
<protein>
    <submittedName>
        <fullName evidence="1">Uncharacterized protein</fullName>
    </submittedName>
</protein>
<dbReference type="EMBL" id="MU275843">
    <property type="protein sequence ID" value="KAI0052823.1"/>
    <property type="molecule type" value="Genomic_DNA"/>
</dbReference>
<evidence type="ECO:0000313" key="1">
    <source>
        <dbReference type="EMBL" id="KAI0052823.1"/>
    </source>
</evidence>
<evidence type="ECO:0000313" key="2">
    <source>
        <dbReference type="Proteomes" id="UP000814033"/>
    </source>
</evidence>
<reference evidence="1" key="1">
    <citation type="submission" date="2021-02" db="EMBL/GenBank/DDBJ databases">
        <authorList>
            <consortium name="DOE Joint Genome Institute"/>
            <person name="Ahrendt S."/>
            <person name="Looney B.P."/>
            <person name="Miyauchi S."/>
            <person name="Morin E."/>
            <person name="Drula E."/>
            <person name="Courty P.E."/>
            <person name="Chicoki N."/>
            <person name="Fauchery L."/>
            <person name="Kohler A."/>
            <person name="Kuo A."/>
            <person name="Labutti K."/>
            <person name="Pangilinan J."/>
            <person name="Lipzen A."/>
            <person name="Riley R."/>
            <person name="Andreopoulos W."/>
            <person name="He G."/>
            <person name="Johnson J."/>
            <person name="Barry K.W."/>
            <person name="Grigoriev I.V."/>
            <person name="Nagy L."/>
            <person name="Hibbett D."/>
            <person name="Henrissat B."/>
            <person name="Matheny P.B."/>
            <person name="Labbe J."/>
            <person name="Martin F."/>
        </authorList>
    </citation>
    <scope>NUCLEOTIDE SEQUENCE</scope>
    <source>
        <strain evidence="1">FP105234-sp</strain>
    </source>
</reference>
<comment type="caution">
    <text evidence="1">The sequence shown here is derived from an EMBL/GenBank/DDBJ whole genome shotgun (WGS) entry which is preliminary data.</text>
</comment>
<sequence length="89" mass="9886">MHPVALAATRCGRYPTPAGYPRAPTATAIVSLHPFSVIASAYARHGRRGPTQWRQHGHARRRSWSYCHSASRQVPPRSTRSRACQPAIE</sequence>
<accession>A0ACB8SAJ9</accession>
<dbReference type="Proteomes" id="UP000814033">
    <property type="component" value="Unassembled WGS sequence"/>
</dbReference>